<comment type="caution">
    <text evidence="2">The sequence shown here is derived from an EMBL/GenBank/DDBJ whole genome shotgun (WGS) entry which is preliminary data.</text>
</comment>
<proteinExistence type="predicted"/>
<gene>
    <name evidence="2" type="ORF">FWK35_00027887</name>
</gene>
<dbReference type="InterPro" id="IPR012934">
    <property type="entry name" value="Znf_AD"/>
</dbReference>
<evidence type="ECO:0000259" key="1">
    <source>
        <dbReference type="Pfam" id="PF07776"/>
    </source>
</evidence>
<dbReference type="AlphaFoldDB" id="A0A6G0YAG3"/>
<accession>A0A6G0YAG3</accession>
<organism evidence="2 3">
    <name type="scientific">Aphis craccivora</name>
    <name type="common">Cowpea aphid</name>
    <dbReference type="NCBI Taxonomy" id="307492"/>
    <lineage>
        <taxon>Eukaryota</taxon>
        <taxon>Metazoa</taxon>
        <taxon>Ecdysozoa</taxon>
        <taxon>Arthropoda</taxon>
        <taxon>Hexapoda</taxon>
        <taxon>Insecta</taxon>
        <taxon>Pterygota</taxon>
        <taxon>Neoptera</taxon>
        <taxon>Paraneoptera</taxon>
        <taxon>Hemiptera</taxon>
        <taxon>Sternorrhyncha</taxon>
        <taxon>Aphidomorpha</taxon>
        <taxon>Aphidoidea</taxon>
        <taxon>Aphididae</taxon>
        <taxon>Aphidini</taxon>
        <taxon>Aphis</taxon>
        <taxon>Aphis</taxon>
    </lineage>
</organism>
<evidence type="ECO:0000313" key="2">
    <source>
        <dbReference type="EMBL" id="KAF0751950.1"/>
    </source>
</evidence>
<reference evidence="2 3" key="1">
    <citation type="submission" date="2019-08" db="EMBL/GenBank/DDBJ databases">
        <title>Whole genome of Aphis craccivora.</title>
        <authorList>
            <person name="Voronova N.V."/>
            <person name="Shulinski R.S."/>
            <person name="Bandarenka Y.V."/>
            <person name="Zhorov D.G."/>
            <person name="Warner D."/>
        </authorList>
    </citation>
    <scope>NUCLEOTIDE SEQUENCE [LARGE SCALE GENOMIC DNA]</scope>
    <source>
        <strain evidence="2">180601</strain>
        <tissue evidence="2">Whole Body</tissue>
    </source>
</reference>
<dbReference type="OrthoDB" id="6610666at2759"/>
<dbReference type="Pfam" id="PF07776">
    <property type="entry name" value="zf-AD"/>
    <property type="match status" value="1"/>
</dbReference>
<feature type="domain" description="ZAD" evidence="1">
    <location>
        <begin position="10"/>
        <end position="69"/>
    </location>
</feature>
<dbReference type="EMBL" id="VUJU01005202">
    <property type="protein sequence ID" value="KAF0751950.1"/>
    <property type="molecule type" value="Genomic_DNA"/>
</dbReference>
<sequence length="110" mass="13103">MAFRVEFRNLCRICLTEDIDLVDILTFGESTEKWIEEINTYYNVQIRFNEVKSTKLCLICLGKIKTWRKDKIKAIKSQVVIDFLDTKVYRIFFYILCLYKLIKNEVGTTS</sequence>
<dbReference type="Proteomes" id="UP000478052">
    <property type="component" value="Unassembled WGS sequence"/>
</dbReference>
<protein>
    <submittedName>
        <fullName evidence="2">ZAD domain-containing protein</fullName>
    </submittedName>
</protein>
<keyword evidence="3" id="KW-1185">Reference proteome</keyword>
<dbReference type="Gene3D" id="3.40.1800.20">
    <property type="match status" value="1"/>
</dbReference>
<dbReference type="GO" id="GO:0008270">
    <property type="term" value="F:zinc ion binding"/>
    <property type="evidence" value="ECO:0007669"/>
    <property type="project" value="InterPro"/>
</dbReference>
<evidence type="ECO:0000313" key="3">
    <source>
        <dbReference type="Proteomes" id="UP000478052"/>
    </source>
</evidence>
<name>A0A6G0YAG3_APHCR</name>
<dbReference type="SUPFAM" id="SSF57716">
    <property type="entry name" value="Glucocorticoid receptor-like (DNA-binding domain)"/>
    <property type="match status" value="1"/>
</dbReference>
<dbReference type="GO" id="GO:0005634">
    <property type="term" value="C:nucleus"/>
    <property type="evidence" value="ECO:0007669"/>
    <property type="project" value="InterPro"/>
</dbReference>